<gene>
    <name evidence="2" type="ORF">SAMN05421824_1477</name>
</gene>
<evidence type="ECO:0000313" key="3">
    <source>
        <dbReference type="Proteomes" id="UP000198999"/>
    </source>
</evidence>
<evidence type="ECO:0008006" key="4">
    <source>
        <dbReference type="Google" id="ProtNLM"/>
    </source>
</evidence>
<proteinExistence type="predicted"/>
<dbReference type="EMBL" id="FOFN01000002">
    <property type="protein sequence ID" value="SEQ37142.1"/>
    <property type="molecule type" value="Genomic_DNA"/>
</dbReference>
<organism evidence="2 3">
    <name type="scientific">Hyunsoonleella jejuensis</name>
    <dbReference type="NCBI Taxonomy" id="419940"/>
    <lineage>
        <taxon>Bacteria</taxon>
        <taxon>Pseudomonadati</taxon>
        <taxon>Bacteroidota</taxon>
        <taxon>Flavobacteriia</taxon>
        <taxon>Flavobacteriales</taxon>
        <taxon>Flavobacteriaceae</taxon>
    </lineage>
</organism>
<name>A0A1H9FGV8_9FLAO</name>
<feature type="chain" id="PRO_5011703630" description="Outer membrane protein beta-barrel domain-containing protein" evidence="1">
    <location>
        <begin position="21"/>
        <end position="165"/>
    </location>
</feature>
<sequence>MRIKLFIAVLLFSGSLCLNAQTFKIGASAGLPTADASDISSFVLGVDAYYFFTDVDALIEIGLNAGYRNYFGKEYEFGNVTVEAEDVGFLPLALAARLKLFGLISGGADAGYAVALEDGLDGGLYFKPVAGLDIADTIELNLGHEFIFADGATWGNFCLGLLFEF</sequence>
<dbReference type="STRING" id="419940.SAMN05421824_1477"/>
<evidence type="ECO:0000256" key="1">
    <source>
        <dbReference type="SAM" id="SignalP"/>
    </source>
</evidence>
<evidence type="ECO:0000313" key="2">
    <source>
        <dbReference type="EMBL" id="SEQ37142.1"/>
    </source>
</evidence>
<dbReference type="AlphaFoldDB" id="A0A1H9FGV8"/>
<protein>
    <recommendedName>
        <fullName evidence="4">Outer membrane protein beta-barrel domain-containing protein</fullName>
    </recommendedName>
</protein>
<keyword evidence="1" id="KW-0732">Signal</keyword>
<accession>A0A1H9FGV8</accession>
<dbReference type="RefSeq" id="WP_092578063.1">
    <property type="nucleotide sequence ID" value="NZ_FOFN01000002.1"/>
</dbReference>
<dbReference type="OrthoDB" id="1492374at2"/>
<dbReference type="Proteomes" id="UP000198999">
    <property type="component" value="Unassembled WGS sequence"/>
</dbReference>
<reference evidence="2 3" key="1">
    <citation type="submission" date="2016-10" db="EMBL/GenBank/DDBJ databases">
        <authorList>
            <person name="de Groot N.N."/>
        </authorList>
    </citation>
    <scope>NUCLEOTIDE SEQUENCE [LARGE SCALE GENOMIC DNA]</scope>
    <source>
        <strain evidence="2 3">DSM 21035</strain>
    </source>
</reference>
<feature type="signal peptide" evidence="1">
    <location>
        <begin position="1"/>
        <end position="20"/>
    </location>
</feature>
<keyword evidence="3" id="KW-1185">Reference proteome</keyword>